<organism evidence="1">
    <name type="scientific">Fagus sylvatica</name>
    <name type="common">Beechnut</name>
    <dbReference type="NCBI Taxonomy" id="28930"/>
    <lineage>
        <taxon>Eukaryota</taxon>
        <taxon>Viridiplantae</taxon>
        <taxon>Streptophyta</taxon>
        <taxon>Embryophyta</taxon>
        <taxon>Tracheophyta</taxon>
        <taxon>Spermatophyta</taxon>
        <taxon>Magnoliopsida</taxon>
        <taxon>eudicotyledons</taxon>
        <taxon>Gunneridae</taxon>
        <taxon>Pentapetalae</taxon>
        <taxon>rosids</taxon>
        <taxon>fabids</taxon>
        <taxon>Fagales</taxon>
        <taxon>Fagaceae</taxon>
        <taxon>Fagus</taxon>
    </lineage>
</organism>
<reference evidence="1" key="1">
    <citation type="submission" date="2018-02" db="EMBL/GenBank/DDBJ databases">
        <authorList>
            <person name="Cohen D.B."/>
            <person name="Kent A.D."/>
        </authorList>
    </citation>
    <scope>NUCLEOTIDE SEQUENCE</scope>
</reference>
<accession>A0A2N9J8E1</accession>
<evidence type="ECO:0000313" key="1">
    <source>
        <dbReference type="EMBL" id="SPD32803.1"/>
    </source>
</evidence>
<name>A0A2N9J8E1_FAGSY</name>
<dbReference type="AlphaFoldDB" id="A0A2N9J8E1"/>
<protein>
    <submittedName>
        <fullName evidence="1">Uncharacterized protein</fullName>
    </submittedName>
</protein>
<proteinExistence type="predicted"/>
<dbReference type="EMBL" id="OIVN01006422">
    <property type="protein sequence ID" value="SPD32803.1"/>
    <property type="molecule type" value="Genomic_DNA"/>
</dbReference>
<sequence>MKRRSYGGLPSNLDIGGSSGCVDDGARIFPDLNVGGFKLFMFFNGRTKNALRWVLDNLKLRSPAVESTGGFFVVLKVQSPSSIAAGIEGADPSFLLTIEHGSAMESSDCVVCF</sequence>
<gene>
    <name evidence="1" type="ORF">FSB_LOCUS60685</name>
</gene>